<dbReference type="Proteomes" id="UP000240974">
    <property type="component" value="Unassembled WGS sequence"/>
</dbReference>
<feature type="domain" description="Phosphatidic acid phosphatase type 2/haloperoxidase" evidence="2">
    <location>
        <begin position="74"/>
        <end position="187"/>
    </location>
</feature>
<dbReference type="PANTHER" id="PTHR14969">
    <property type="entry name" value="SPHINGOSINE-1-PHOSPHATE PHOSPHOHYDROLASE"/>
    <property type="match status" value="1"/>
</dbReference>
<dbReference type="Proteomes" id="UP000593842">
    <property type="component" value="Chromosome"/>
</dbReference>
<feature type="transmembrane region" description="Helical" evidence="1">
    <location>
        <begin position="7"/>
        <end position="27"/>
    </location>
</feature>
<dbReference type="SUPFAM" id="SSF48317">
    <property type="entry name" value="Acid phosphatase/Vanadium-dependent haloperoxidase"/>
    <property type="match status" value="1"/>
</dbReference>
<dbReference type="SMART" id="SM00014">
    <property type="entry name" value="acidPPc"/>
    <property type="match status" value="1"/>
</dbReference>
<keyword evidence="1" id="KW-0812">Transmembrane</keyword>
<reference evidence="4 5" key="1">
    <citation type="journal article" date="2019" name="Int. J. Syst. Evol. Microbiol.">
        <title>Faecalibacillus intestinalis gen. nov., sp. nov. and Faecalibacillus faecis sp. nov., isolated from human faeces.</title>
        <authorList>
            <person name="Seo B."/>
            <person name="Jeon K."/>
            <person name="Baek I."/>
            <person name="Lee Y.M."/>
            <person name="Baek K."/>
            <person name="Ko G."/>
        </authorList>
    </citation>
    <scope>NUCLEOTIDE SEQUENCE [LARGE SCALE GENOMIC DNA]</scope>
    <source>
        <strain evidence="4 5">SNUG30099</strain>
    </source>
</reference>
<evidence type="ECO:0000313" key="6">
    <source>
        <dbReference type="Proteomes" id="UP000593842"/>
    </source>
</evidence>
<reference evidence="3" key="2">
    <citation type="journal article" date="2020" name="Microbiol. Resour. Announc.">
        <title>Complete Genome Sequence of Faecalibacillus intestinalis JCM 34082, Isolated from Feces from a Healthy Japanese Female.</title>
        <authorList>
            <person name="Sakamoto M."/>
            <person name="Ikeyama N."/>
            <person name="Toyoda A."/>
            <person name="Murakami T."/>
            <person name="Mori H."/>
            <person name="Ohkuma M."/>
        </authorList>
    </citation>
    <scope>NUCLEOTIDE SEQUENCE</scope>
    <source>
        <strain evidence="3">14EGH31</strain>
    </source>
</reference>
<dbReference type="EMBL" id="PYLQ01000015">
    <property type="protein sequence ID" value="PST39818.1"/>
    <property type="molecule type" value="Genomic_DNA"/>
</dbReference>
<dbReference type="GeneID" id="70580812"/>
<feature type="transmembrane region" description="Helical" evidence="1">
    <location>
        <begin position="172"/>
        <end position="190"/>
    </location>
</feature>
<name>A0A2T3FX05_9FIRM</name>
<sequence length="194" mass="22715">MKKKLLFVIPLSLFVLDYLLIYFQIIQPLDWMIYHLVQNLRCDFMTSFFKLCSTLGSTWFYVLLVVVLMFLKDKKELLIGIHLLIGQGINRLIKYIIKRPRPPQRLHLVKETNYSFPSGHSMSAMIGYGLLIIEVYQSSLKYKKLIMTLLAMMILLIGLSRIYLGVHYFSDVIGGFLLSLSYLLFIYYNTSLYT</sequence>
<dbReference type="AlphaFoldDB" id="A0A2T3FX05"/>
<feature type="transmembrane region" description="Helical" evidence="1">
    <location>
        <begin position="47"/>
        <end position="70"/>
    </location>
</feature>
<evidence type="ECO:0000259" key="2">
    <source>
        <dbReference type="SMART" id="SM00014"/>
    </source>
</evidence>
<keyword evidence="1" id="KW-1133">Transmembrane helix</keyword>
<accession>A0A2T3FX05</accession>
<dbReference type="InterPro" id="IPR036938">
    <property type="entry name" value="PAP2/HPO_sf"/>
</dbReference>
<dbReference type="InterPro" id="IPR000326">
    <property type="entry name" value="PAP2/HPO"/>
</dbReference>
<gene>
    <name evidence="4" type="ORF">C7U54_10045</name>
    <name evidence="3" type="ORF">Fi14EGH31_23720</name>
</gene>
<dbReference type="RefSeq" id="WP_107030215.1">
    <property type="nucleotide sequence ID" value="NZ_AP024085.1"/>
</dbReference>
<evidence type="ECO:0000313" key="4">
    <source>
        <dbReference type="EMBL" id="PST39818.1"/>
    </source>
</evidence>
<evidence type="ECO:0000313" key="5">
    <source>
        <dbReference type="Proteomes" id="UP000240974"/>
    </source>
</evidence>
<dbReference type="CDD" id="cd03392">
    <property type="entry name" value="PAP2_like_2"/>
    <property type="match status" value="1"/>
</dbReference>
<dbReference type="EMBL" id="AP024085">
    <property type="protein sequence ID" value="BCL58660.1"/>
    <property type="molecule type" value="Genomic_DNA"/>
</dbReference>
<feature type="transmembrane region" description="Helical" evidence="1">
    <location>
        <begin position="145"/>
        <end position="166"/>
    </location>
</feature>
<evidence type="ECO:0000313" key="3">
    <source>
        <dbReference type="EMBL" id="BCL58660.1"/>
    </source>
</evidence>
<keyword evidence="5" id="KW-1185">Reference proteome</keyword>
<dbReference type="Gene3D" id="1.20.144.10">
    <property type="entry name" value="Phosphatidic acid phosphatase type 2/haloperoxidase"/>
    <property type="match status" value="2"/>
</dbReference>
<dbReference type="Pfam" id="PF01569">
    <property type="entry name" value="PAP2"/>
    <property type="match status" value="1"/>
</dbReference>
<keyword evidence="1" id="KW-0472">Membrane</keyword>
<dbReference type="PANTHER" id="PTHR14969:SF13">
    <property type="entry name" value="AT30094P"/>
    <property type="match status" value="1"/>
</dbReference>
<dbReference type="KEGG" id="fit:Fi14EGH31_23720"/>
<proteinExistence type="predicted"/>
<evidence type="ECO:0000256" key="1">
    <source>
        <dbReference type="SAM" id="Phobius"/>
    </source>
</evidence>
<protein>
    <submittedName>
        <fullName evidence="4">Phosphatase PAP2 family protein</fullName>
    </submittedName>
    <submittedName>
        <fullName evidence="3">Phosphatidylglycerophosphatase B</fullName>
    </submittedName>
</protein>
<organism evidence="4 5">
    <name type="scientific">Faecalibacillus intestinalis</name>
    <dbReference type="NCBI Taxonomy" id="1982626"/>
    <lineage>
        <taxon>Bacteria</taxon>
        <taxon>Bacillati</taxon>
        <taxon>Bacillota</taxon>
        <taxon>Erysipelotrichia</taxon>
        <taxon>Erysipelotrichales</taxon>
        <taxon>Coprobacillaceae</taxon>
        <taxon>Faecalibacillus</taxon>
    </lineage>
</organism>
<reference evidence="6" key="3">
    <citation type="submission" date="2020-09" db="EMBL/GenBank/DDBJ databases">
        <title>Complete genome sequencing of Faecalibacillus intestinalis strain 14EGH31.</title>
        <authorList>
            <person name="Sakamoto M."/>
            <person name="Murakami T."/>
            <person name="Mori H."/>
        </authorList>
    </citation>
    <scope>NUCLEOTIDE SEQUENCE [LARGE SCALE GENOMIC DNA]</scope>
    <source>
        <strain evidence="6">14EGH31</strain>
    </source>
</reference>